<dbReference type="Proteomes" id="UP000199651">
    <property type="component" value="Unassembled WGS sequence"/>
</dbReference>
<keyword evidence="1" id="KW-0812">Transmembrane</keyword>
<dbReference type="STRING" id="504798.SAMN05421871_102817"/>
<protein>
    <recommendedName>
        <fullName evidence="4">Transmembrane protein</fullName>
    </recommendedName>
</protein>
<feature type="transmembrane region" description="Helical" evidence="1">
    <location>
        <begin position="21"/>
        <end position="41"/>
    </location>
</feature>
<evidence type="ECO:0000313" key="3">
    <source>
        <dbReference type="Proteomes" id="UP000199651"/>
    </source>
</evidence>
<reference evidence="3" key="1">
    <citation type="submission" date="2016-10" db="EMBL/GenBank/DDBJ databases">
        <authorList>
            <person name="Varghese N."/>
            <person name="Submissions S."/>
        </authorList>
    </citation>
    <scope>NUCLEOTIDE SEQUENCE [LARGE SCALE GENOMIC DNA]</scope>
    <source>
        <strain evidence="3">IBRC-M 10655</strain>
    </source>
</reference>
<accession>A0A1H0JVV2</accession>
<keyword evidence="1" id="KW-1133">Transmembrane helix</keyword>
<dbReference type="AlphaFoldDB" id="A0A1H0JVV2"/>
<feature type="transmembrane region" description="Helical" evidence="1">
    <location>
        <begin position="120"/>
        <end position="138"/>
    </location>
</feature>
<organism evidence="2 3">
    <name type="scientific">Actinokineospora alba</name>
    <dbReference type="NCBI Taxonomy" id="504798"/>
    <lineage>
        <taxon>Bacteria</taxon>
        <taxon>Bacillati</taxon>
        <taxon>Actinomycetota</taxon>
        <taxon>Actinomycetes</taxon>
        <taxon>Pseudonocardiales</taxon>
        <taxon>Pseudonocardiaceae</taxon>
        <taxon>Actinokineospora</taxon>
    </lineage>
</organism>
<keyword evidence="1" id="KW-0472">Membrane</keyword>
<evidence type="ECO:0000313" key="2">
    <source>
        <dbReference type="EMBL" id="SDO47663.1"/>
    </source>
</evidence>
<keyword evidence="3" id="KW-1185">Reference proteome</keyword>
<name>A0A1H0JVV2_9PSEU</name>
<dbReference type="EMBL" id="FNJB01000003">
    <property type="protein sequence ID" value="SDO47663.1"/>
    <property type="molecule type" value="Genomic_DNA"/>
</dbReference>
<feature type="transmembrane region" description="Helical" evidence="1">
    <location>
        <begin position="85"/>
        <end position="108"/>
    </location>
</feature>
<proteinExistence type="predicted"/>
<evidence type="ECO:0008006" key="4">
    <source>
        <dbReference type="Google" id="ProtNLM"/>
    </source>
</evidence>
<feature type="transmembrane region" description="Helical" evidence="1">
    <location>
        <begin position="47"/>
        <end position="64"/>
    </location>
</feature>
<sequence>MERVEEPFRVVQIRWLERIAMVLYVPVSAGYVANRVAGFVVESRWGVWWLGLGVVFALIILRLITDGTAVRRMRSEGRGSTGRSAAKVGTAVAWFFVLAITVITLKSVWEHASLAVALEVLGWGFIVAFGIYTVLRLADALRPASRRSR</sequence>
<evidence type="ECO:0000256" key="1">
    <source>
        <dbReference type="SAM" id="Phobius"/>
    </source>
</evidence>
<gene>
    <name evidence="2" type="ORF">SAMN05192558_103232</name>
</gene>